<reference evidence="1 2" key="1">
    <citation type="submission" date="2019-09" db="EMBL/GenBank/DDBJ databases">
        <authorList>
            <person name="Chandra G."/>
            <person name="Truman W A."/>
        </authorList>
    </citation>
    <scope>NUCLEOTIDE SEQUENCE [LARGE SCALE GENOMIC DNA]</scope>
    <source>
        <strain evidence="1">PS691</strain>
    </source>
</reference>
<dbReference type="Proteomes" id="UP000337909">
    <property type="component" value="Unassembled WGS sequence"/>
</dbReference>
<protein>
    <submittedName>
        <fullName evidence="1">Uncharacterized protein</fullName>
    </submittedName>
</protein>
<evidence type="ECO:0000313" key="1">
    <source>
        <dbReference type="EMBL" id="VVO41228.1"/>
    </source>
</evidence>
<organism evidence="1 2">
    <name type="scientific">Pseudomonas fluorescens</name>
    <dbReference type="NCBI Taxonomy" id="294"/>
    <lineage>
        <taxon>Bacteria</taxon>
        <taxon>Pseudomonadati</taxon>
        <taxon>Pseudomonadota</taxon>
        <taxon>Gammaproteobacteria</taxon>
        <taxon>Pseudomonadales</taxon>
        <taxon>Pseudomonadaceae</taxon>
        <taxon>Pseudomonas</taxon>
    </lineage>
</organism>
<proteinExistence type="predicted"/>
<name>A0A5E7FNM3_PSEFL</name>
<evidence type="ECO:0000313" key="2">
    <source>
        <dbReference type="Proteomes" id="UP000337909"/>
    </source>
</evidence>
<accession>A0A5E7FNM3</accession>
<dbReference type="EMBL" id="CABVHQ010000129">
    <property type="protein sequence ID" value="VVO41228.1"/>
    <property type="molecule type" value="Genomic_DNA"/>
</dbReference>
<gene>
    <name evidence="1" type="ORF">PS691_05759</name>
</gene>
<sequence>MCGCLQSPRVHLRSCGCPQSPCRSCRRLRSFDLDVVGASLPGKAPRALAAEKIAACGSSYADRIHLGCVGACNPLAYTCDLAGARNPPVGAAAGCDLLILMLWEQACQRRLPRVNRRKDRSLRQLLHSQPSSEPPARAQSWIGSRMCTSLPSAASSSLCWKRVNTRDTVSTARPR</sequence>
<dbReference type="AlphaFoldDB" id="A0A5E7FNM3"/>